<evidence type="ECO:0000313" key="3">
    <source>
        <dbReference type="Proteomes" id="UP001323405"/>
    </source>
</evidence>
<feature type="region of interest" description="Disordered" evidence="1">
    <location>
        <begin position="51"/>
        <end position="83"/>
    </location>
</feature>
<gene>
    <name evidence="2" type="ORF">QC762_0049750</name>
</gene>
<evidence type="ECO:0000256" key="1">
    <source>
        <dbReference type="SAM" id="MobiDB-lite"/>
    </source>
</evidence>
<dbReference type="GeneID" id="87903083"/>
<accession>A0ABR0GI28</accession>
<dbReference type="RefSeq" id="XP_062744386.1">
    <property type="nucleotide sequence ID" value="XM_062883478.1"/>
</dbReference>
<evidence type="ECO:0000313" key="2">
    <source>
        <dbReference type="EMBL" id="KAK4655411.1"/>
    </source>
</evidence>
<protein>
    <submittedName>
        <fullName evidence="2">Uncharacterized protein</fullName>
    </submittedName>
</protein>
<keyword evidence="3" id="KW-1185">Reference proteome</keyword>
<organism evidence="2 3">
    <name type="scientific">Podospora pseudocomata</name>
    <dbReference type="NCBI Taxonomy" id="2093779"/>
    <lineage>
        <taxon>Eukaryota</taxon>
        <taxon>Fungi</taxon>
        <taxon>Dikarya</taxon>
        <taxon>Ascomycota</taxon>
        <taxon>Pezizomycotina</taxon>
        <taxon>Sordariomycetes</taxon>
        <taxon>Sordariomycetidae</taxon>
        <taxon>Sordariales</taxon>
        <taxon>Podosporaceae</taxon>
        <taxon>Podospora</taxon>
    </lineage>
</organism>
<comment type="caution">
    <text evidence="2">The sequence shown here is derived from an EMBL/GenBank/DDBJ whole genome shotgun (WGS) entry which is preliminary data.</text>
</comment>
<feature type="compositionally biased region" description="Basic and acidic residues" evidence="1">
    <location>
        <begin position="51"/>
        <end position="64"/>
    </location>
</feature>
<name>A0ABR0GI28_9PEZI</name>
<dbReference type="EMBL" id="JAFFHA010000005">
    <property type="protein sequence ID" value="KAK4655411.1"/>
    <property type="molecule type" value="Genomic_DNA"/>
</dbReference>
<proteinExistence type="predicted"/>
<reference evidence="2 3" key="1">
    <citation type="journal article" date="2023" name="bioRxiv">
        <title>High-quality genome assemblies of four members of thePodospora anserinaspecies complex.</title>
        <authorList>
            <person name="Ament-Velasquez S.L."/>
            <person name="Vogan A.A."/>
            <person name="Wallerman O."/>
            <person name="Hartmann F."/>
            <person name="Gautier V."/>
            <person name="Silar P."/>
            <person name="Giraud T."/>
            <person name="Johannesson H."/>
        </authorList>
    </citation>
    <scope>NUCLEOTIDE SEQUENCE [LARGE SCALE GENOMIC DNA]</scope>
    <source>
        <strain evidence="2 3">CBS 415.72m</strain>
    </source>
</reference>
<sequence>MTGQNTNSVPLFFGAHPRPDADSTFLIPSQLGASSLTVTVGEVGSFPFLRARDSTARGSSPEKPKSHKPMGRRNDVTSRRNIAVKLRCTA</sequence>
<dbReference type="Proteomes" id="UP001323405">
    <property type="component" value="Unassembled WGS sequence"/>
</dbReference>